<evidence type="ECO:0000313" key="2">
    <source>
        <dbReference type="Proteomes" id="UP001335325"/>
    </source>
</evidence>
<accession>A0ABZ1GSU6</accession>
<name>A0ABZ1GSU6_9ACTN</name>
<dbReference type="RefSeq" id="WP_326754392.1">
    <property type="nucleotide sequence ID" value="NZ_CP109134.1"/>
</dbReference>
<evidence type="ECO:0000313" key="1">
    <source>
        <dbReference type="EMBL" id="WSD08508.1"/>
    </source>
</evidence>
<protein>
    <submittedName>
        <fullName evidence="1">Uncharacterized protein</fullName>
    </submittedName>
</protein>
<sequence>MSLVELIAQADERGLAASGMACLDRCVPLLGGDDETLRPLWGSLAEGAAAEEWAERLEQIRGKLDAVHGADGTRGAEVAAELAYRMLTTAPAERSTAVLREWAQACSVTALRVHRILDGGDPAEDATDAVEAAREGRTEGLPLSPLCSAELRRQITVLEVLAGHGPAGLRRALEVSTEGRRVLVAALSRRNRRDG</sequence>
<dbReference type="GeneID" id="91545724"/>
<dbReference type="EMBL" id="CP109134">
    <property type="protein sequence ID" value="WSD08508.1"/>
    <property type="molecule type" value="Genomic_DNA"/>
</dbReference>
<dbReference type="Proteomes" id="UP001335325">
    <property type="component" value="Chromosome"/>
</dbReference>
<gene>
    <name evidence="1" type="ORF">OIE73_24120</name>
</gene>
<proteinExistence type="predicted"/>
<reference evidence="1 2" key="1">
    <citation type="submission" date="2022-10" db="EMBL/GenBank/DDBJ databases">
        <title>The complete genomes of actinobacterial strains from the NBC collection.</title>
        <authorList>
            <person name="Joergensen T.S."/>
            <person name="Alvarez Arevalo M."/>
            <person name="Sterndorff E.B."/>
            <person name="Faurdal D."/>
            <person name="Vuksanovic O."/>
            <person name="Mourched A.-S."/>
            <person name="Charusanti P."/>
            <person name="Shaw S."/>
            <person name="Blin K."/>
            <person name="Weber T."/>
        </authorList>
    </citation>
    <scope>NUCLEOTIDE SEQUENCE [LARGE SCALE GENOMIC DNA]</scope>
    <source>
        <strain evidence="1 2">NBC 01753</strain>
    </source>
</reference>
<keyword evidence="2" id="KW-1185">Reference proteome</keyword>
<organism evidence="1 2">
    <name type="scientific">Streptomyces hirsutus</name>
    <dbReference type="NCBI Taxonomy" id="35620"/>
    <lineage>
        <taxon>Bacteria</taxon>
        <taxon>Bacillati</taxon>
        <taxon>Actinomycetota</taxon>
        <taxon>Actinomycetes</taxon>
        <taxon>Kitasatosporales</taxon>
        <taxon>Streptomycetaceae</taxon>
        <taxon>Streptomyces</taxon>
    </lineage>
</organism>